<evidence type="ECO:0000313" key="3">
    <source>
        <dbReference type="EMBL" id="CAK0873469.1"/>
    </source>
</evidence>
<gene>
    <name evidence="3" type="ORF">PCOR1329_LOCUS58677</name>
</gene>
<evidence type="ECO:0000256" key="1">
    <source>
        <dbReference type="SAM" id="MobiDB-lite"/>
    </source>
</evidence>
<organism evidence="3 4">
    <name type="scientific">Prorocentrum cordatum</name>
    <dbReference type="NCBI Taxonomy" id="2364126"/>
    <lineage>
        <taxon>Eukaryota</taxon>
        <taxon>Sar</taxon>
        <taxon>Alveolata</taxon>
        <taxon>Dinophyceae</taxon>
        <taxon>Prorocentrales</taxon>
        <taxon>Prorocentraceae</taxon>
        <taxon>Prorocentrum</taxon>
    </lineage>
</organism>
<proteinExistence type="predicted"/>
<dbReference type="SUPFAM" id="SSF54236">
    <property type="entry name" value="Ubiquitin-like"/>
    <property type="match status" value="1"/>
</dbReference>
<dbReference type="EMBL" id="CAUYUJ010017283">
    <property type="protein sequence ID" value="CAK0873469.1"/>
    <property type="molecule type" value="Genomic_DNA"/>
</dbReference>
<sequence length="184" mass="20885">MNAMIKPNHAREEHRDKQHVQADPQPARRSRLPPLPWTLEKKSRKFPLALLPTLILDNTEIAFGLNLTHSIQLQPLVPIPWQEQLLPGVKEARPHMLMLPQHKAMVSFRIPSGQRVTRRFLPAEPIEQMFLVASALTKEPVRLVDLSTQFPKRALRDIEGGLQTPMKDANVAGNMILVNVRSDA</sequence>
<dbReference type="PROSITE" id="PS50033">
    <property type="entry name" value="UBX"/>
    <property type="match status" value="1"/>
</dbReference>
<evidence type="ECO:0000259" key="2">
    <source>
        <dbReference type="PROSITE" id="PS50033"/>
    </source>
</evidence>
<dbReference type="Pfam" id="PF00789">
    <property type="entry name" value="UBX"/>
    <property type="match status" value="1"/>
</dbReference>
<protein>
    <recommendedName>
        <fullName evidence="2">UBX domain-containing protein</fullName>
    </recommendedName>
</protein>
<dbReference type="CDD" id="cd01767">
    <property type="entry name" value="UBX"/>
    <property type="match status" value="1"/>
</dbReference>
<keyword evidence="4" id="KW-1185">Reference proteome</keyword>
<dbReference type="InterPro" id="IPR001012">
    <property type="entry name" value="UBX_dom"/>
</dbReference>
<feature type="region of interest" description="Disordered" evidence="1">
    <location>
        <begin position="1"/>
        <end position="36"/>
    </location>
</feature>
<feature type="domain" description="UBX" evidence="2">
    <location>
        <begin position="99"/>
        <end position="179"/>
    </location>
</feature>
<dbReference type="Proteomes" id="UP001189429">
    <property type="component" value="Unassembled WGS sequence"/>
</dbReference>
<reference evidence="3" key="1">
    <citation type="submission" date="2023-10" db="EMBL/GenBank/DDBJ databases">
        <authorList>
            <person name="Chen Y."/>
            <person name="Shah S."/>
            <person name="Dougan E. K."/>
            <person name="Thang M."/>
            <person name="Chan C."/>
        </authorList>
    </citation>
    <scope>NUCLEOTIDE SEQUENCE [LARGE SCALE GENOMIC DNA]</scope>
</reference>
<feature type="compositionally biased region" description="Basic and acidic residues" evidence="1">
    <location>
        <begin position="9"/>
        <end position="20"/>
    </location>
</feature>
<evidence type="ECO:0000313" key="4">
    <source>
        <dbReference type="Proteomes" id="UP001189429"/>
    </source>
</evidence>
<accession>A0ABN9VJM2</accession>
<dbReference type="InterPro" id="IPR029071">
    <property type="entry name" value="Ubiquitin-like_domsf"/>
</dbReference>
<comment type="caution">
    <text evidence="3">The sequence shown here is derived from an EMBL/GenBank/DDBJ whole genome shotgun (WGS) entry which is preliminary data.</text>
</comment>
<dbReference type="Gene3D" id="3.10.20.90">
    <property type="entry name" value="Phosphatidylinositol 3-kinase Catalytic Subunit, Chain A, domain 1"/>
    <property type="match status" value="1"/>
</dbReference>
<name>A0ABN9VJM2_9DINO</name>